<dbReference type="PANTHER" id="PTHR31325">
    <property type="entry name" value="OS01G0798800 PROTEIN-RELATED"/>
    <property type="match status" value="1"/>
</dbReference>
<feature type="transmembrane region" description="Helical" evidence="8">
    <location>
        <begin position="1697"/>
        <end position="1720"/>
    </location>
</feature>
<feature type="domain" description="DUF4220" evidence="10">
    <location>
        <begin position="69"/>
        <end position="428"/>
    </location>
</feature>
<evidence type="ECO:0000256" key="5">
    <source>
        <dbReference type="ARBA" id="ARBA00022821"/>
    </source>
</evidence>
<evidence type="ECO:0000256" key="7">
    <source>
        <dbReference type="SAM" id="Coils"/>
    </source>
</evidence>
<feature type="transmembrane region" description="Helical" evidence="8">
    <location>
        <begin position="144"/>
        <end position="162"/>
    </location>
</feature>
<feature type="domain" description="Disease resistance R13L4/SHOC-2-like LRR" evidence="13">
    <location>
        <begin position="2799"/>
        <end position="3092"/>
    </location>
</feature>
<evidence type="ECO:0000256" key="6">
    <source>
        <dbReference type="ARBA" id="ARBA00022840"/>
    </source>
</evidence>
<feature type="transmembrane region" description="Helical" evidence="8">
    <location>
        <begin position="1625"/>
        <end position="1644"/>
    </location>
</feature>
<keyword evidence="5" id="KW-0611">Plant defense</keyword>
<feature type="domain" description="Disease resistance protein winged helix" evidence="12">
    <location>
        <begin position="2645"/>
        <end position="2715"/>
    </location>
</feature>
<dbReference type="GO" id="GO:0043531">
    <property type="term" value="F:ADP binding"/>
    <property type="evidence" value="ECO:0007669"/>
    <property type="project" value="InterPro"/>
</dbReference>
<keyword evidence="2" id="KW-0433">Leucine-rich repeat</keyword>
<feature type="transmembrane region" description="Helical" evidence="8">
    <location>
        <begin position="66"/>
        <end position="87"/>
    </location>
</feature>
<feature type="transmembrane region" description="Helical" evidence="8">
    <location>
        <begin position="115"/>
        <end position="137"/>
    </location>
</feature>
<dbReference type="InterPro" id="IPR036388">
    <property type="entry name" value="WH-like_DNA-bd_sf"/>
</dbReference>
<dbReference type="InterPro" id="IPR055414">
    <property type="entry name" value="LRR_R13L4/SHOC2-like"/>
</dbReference>
<keyword evidence="8" id="KW-1133">Transmembrane helix</keyword>
<comment type="caution">
    <text evidence="14">The sequence shown here is derived from an EMBL/GenBank/DDBJ whole genome shotgun (WGS) entry which is preliminary data.</text>
</comment>
<keyword evidence="7" id="KW-0175">Coiled coil</keyword>
<evidence type="ECO:0000256" key="2">
    <source>
        <dbReference type="ARBA" id="ARBA00022614"/>
    </source>
</evidence>
<keyword evidence="8" id="KW-0812">Transmembrane</keyword>
<dbReference type="SUPFAM" id="SSF52058">
    <property type="entry name" value="L domain-like"/>
    <property type="match status" value="2"/>
</dbReference>
<evidence type="ECO:0000313" key="15">
    <source>
        <dbReference type="Proteomes" id="UP000243975"/>
    </source>
</evidence>
<evidence type="ECO:0000259" key="10">
    <source>
        <dbReference type="Pfam" id="PF13968"/>
    </source>
</evidence>
<feature type="transmembrane region" description="Helical" evidence="8">
    <location>
        <begin position="168"/>
        <end position="186"/>
    </location>
</feature>
<evidence type="ECO:0000256" key="3">
    <source>
        <dbReference type="ARBA" id="ARBA00022737"/>
    </source>
</evidence>
<dbReference type="InterPro" id="IPR027417">
    <property type="entry name" value="P-loop_NTPase"/>
</dbReference>
<evidence type="ECO:0000256" key="8">
    <source>
        <dbReference type="SAM" id="Phobius"/>
    </source>
</evidence>
<dbReference type="Pfam" id="PF23598">
    <property type="entry name" value="LRR_14"/>
    <property type="match status" value="2"/>
</dbReference>
<keyword evidence="8" id="KW-0472">Membrane</keyword>
<evidence type="ECO:0000259" key="9">
    <source>
        <dbReference type="Pfam" id="PF00931"/>
    </source>
</evidence>
<evidence type="ECO:0000259" key="12">
    <source>
        <dbReference type="Pfam" id="PF23559"/>
    </source>
</evidence>
<dbReference type="Gene3D" id="3.40.50.300">
    <property type="entry name" value="P-loop containing nucleotide triphosphate hydrolases"/>
    <property type="match status" value="2"/>
</dbReference>
<dbReference type="InterPro" id="IPR032675">
    <property type="entry name" value="LRR_dom_sf"/>
</dbReference>
<feature type="transmembrane region" description="Helical" evidence="8">
    <location>
        <begin position="35"/>
        <end position="54"/>
    </location>
</feature>
<dbReference type="Pfam" id="PF00931">
    <property type="entry name" value="NB-ARC"/>
    <property type="match status" value="2"/>
</dbReference>
<dbReference type="Pfam" id="PF04578">
    <property type="entry name" value="DUF594"/>
    <property type="match status" value="2"/>
</dbReference>
<evidence type="ECO:0000256" key="1">
    <source>
        <dbReference type="ARBA" id="ARBA00008894"/>
    </source>
</evidence>
<feature type="domain" description="Disease resistance N-terminal" evidence="11">
    <location>
        <begin position="717"/>
        <end position="796"/>
    </location>
</feature>
<feature type="transmembrane region" description="Helical" evidence="8">
    <location>
        <begin position="329"/>
        <end position="349"/>
    </location>
</feature>
<dbReference type="EMBL" id="LEKV01001886">
    <property type="protein sequence ID" value="KVI05142.1"/>
    <property type="molecule type" value="Genomic_DNA"/>
</dbReference>
<gene>
    <name evidence="14" type="ORF">Ccrd_016509</name>
</gene>
<proteinExistence type="inferred from homology"/>
<dbReference type="FunFam" id="1.10.10.10:FF:000322">
    <property type="entry name" value="Probable disease resistance protein At1g63360"/>
    <property type="match status" value="2"/>
</dbReference>
<organism evidence="14 15">
    <name type="scientific">Cynara cardunculus var. scolymus</name>
    <name type="common">Globe artichoke</name>
    <name type="synonym">Cynara scolymus</name>
    <dbReference type="NCBI Taxonomy" id="59895"/>
    <lineage>
        <taxon>Eukaryota</taxon>
        <taxon>Viridiplantae</taxon>
        <taxon>Streptophyta</taxon>
        <taxon>Embryophyta</taxon>
        <taxon>Tracheophyta</taxon>
        <taxon>Spermatophyta</taxon>
        <taxon>Magnoliopsida</taxon>
        <taxon>eudicotyledons</taxon>
        <taxon>Gunneridae</taxon>
        <taxon>Pentapetalae</taxon>
        <taxon>asterids</taxon>
        <taxon>campanulids</taxon>
        <taxon>Asterales</taxon>
        <taxon>Asteraceae</taxon>
        <taxon>Carduoideae</taxon>
        <taxon>Cardueae</taxon>
        <taxon>Carduinae</taxon>
        <taxon>Cynara</taxon>
    </lineage>
</organism>
<name>A0A103Y9S4_CYNCS</name>
<dbReference type="OMA" id="HCPENGF"/>
<dbReference type="Pfam" id="PF23559">
    <property type="entry name" value="WHD_DRP"/>
    <property type="match status" value="2"/>
</dbReference>
<accession>A0A103Y9S4</accession>
<dbReference type="Proteomes" id="UP000243975">
    <property type="component" value="Unassembled WGS sequence"/>
</dbReference>
<dbReference type="SUPFAM" id="SSF52540">
    <property type="entry name" value="P-loop containing nucleoside triphosphate hydrolases"/>
    <property type="match status" value="2"/>
</dbReference>
<feature type="transmembrane region" description="Helical" evidence="8">
    <location>
        <begin position="568"/>
        <end position="589"/>
    </location>
</feature>
<feature type="domain" description="NB-ARC" evidence="9">
    <location>
        <begin position="2402"/>
        <end position="2562"/>
    </location>
</feature>
<evidence type="ECO:0000313" key="14">
    <source>
        <dbReference type="EMBL" id="KVI05142.1"/>
    </source>
</evidence>
<keyword evidence="4" id="KW-0547">Nucleotide-binding</keyword>
<dbReference type="Gene3D" id="1.20.5.4130">
    <property type="match status" value="2"/>
</dbReference>
<feature type="transmembrane region" description="Helical" evidence="8">
    <location>
        <begin position="1948"/>
        <end position="1964"/>
    </location>
</feature>
<dbReference type="Gene3D" id="3.80.10.10">
    <property type="entry name" value="Ribonuclease Inhibitor"/>
    <property type="match status" value="3"/>
</dbReference>
<dbReference type="InterPro" id="IPR025315">
    <property type="entry name" value="DUF4220"/>
</dbReference>
<feature type="domain" description="NB-ARC" evidence="9">
    <location>
        <begin position="885"/>
        <end position="1052"/>
    </location>
</feature>
<keyword evidence="3" id="KW-0677">Repeat</keyword>
<dbReference type="PRINTS" id="PR00364">
    <property type="entry name" value="DISEASERSIST"/>
</dbReference>
<dbReference type="InterPro" id="IPR007658">
    <property type="entry name" value="DUF594"/>
</dbReference>
<dbReference type="InterPro" id="IPR002182">
    <property type="entry name" value="NB-ARC"/>
</dbReference>
<dbReference type="InterPro" id="IPR058922">
    <property type="entry name" value="WHD_DRP"/>
</dbReference>
<feature type="coiled-coil region" evidence="7">
    <location>
        <begin position="2297"/>
        <end position="2324"/>
    </location>
</feature>
<reference evidence="14 15" key="1">
    <citation type="journal article" date="2016" name="Sci. Rep.">
        <title>The genome sequence of the outbreeding globe artichoke constructed de novo incorporating a phase-aware low-pass sequencing strategy of F1 progeny.</title>
        <authorList>
            <person name="Scaglione D."/>
            <person name="Reyes-Chin-Wo S."/>
            <person name="Acquadro A."/>
            <person name="Froenicke L."/>
            <person name="Portis E."/>
            <person name="Beitel C."/>
            <person name="Tirone M."/>
            <person name="Mauro R."/>
            <person name="Lo Monaco A."/>
            <person name="Mauromicale G."/>
            <person name="Faccioli P."/>
            <person name="Cattivelli L."/>
            <person name="Rieseberg L."/>
            <person name="Michelmore R."/>
            <person name="Lanteri S."/>
        </authorList>
    </citation>
    <scope>NUCLEOTIDE SEQUENCE [LARGE SCALE GENOMIC DNA]</scope>
    <source>
        <strain evidence="14">2C</strain>
    </source>
</reference>
<evidence type="ECO:0000259" key="13">
    <source>
        <dbReference type="Pfam" id="PF23598"/>
    </source>
</evidence>
<feature type="domain" description="DUF4220" evidence="10">
    <location>
        <begin position="1659"/>
        <end position="2021"/>
    </location>
</feature>
<sequence length="3139" mass="360026">MVFSFFSSSLLVDQKRRLVEVFPDSVRIQWNKWELRGLVVVSLVLQISLIFSGNRRKYIAKRRIRIFIWCAYLLADWIATVALGLLVDRLGNSVYSGSSSGNGNRKNVYGDLQLMAFWAPFLLLHLGGPDTITAYALADNELWLRHLLGLVVQTAAAVYITLLAWEDTLLSFLAIPMLLCGIIKYGERTWVLMSANREQFRDSVLADRDPGPSYAKFMEEFCLKEAEGYHVTAGQVEEGNSPGEDVENAIAISNRDGLILHMADYFFETLKFKRLFVDLILGFYPRDVSQSFFGKQDYDTAFEVIEVELGFAYDVFYTKAIIIHTPFGLFFRLITSFITLSVLLTFVSLRSDSHLYIDVMITYILLIGAILLEAYAAVSLVFSDWANLWFSQHASKIPLLSHLVSPIQSTQKGKRWSNSMYQYTLLDFCLNQKSSTFREISRFIPIHKRLENLWEKWESFLQLEHLDISPELKSFIFDHFKEKSVDTELELKNLFTCRGAVSLQAHKSYGMFKWTVDVEFDHSILIWHIATDLCYNMDKSKRDKDSTGKEIKPEWDDHMTYSKQLADYILYILVMCPFMLPIGIGMIRFRDTCAEALVFFEERSSVSKPEAYEMLGQVSTKVFPAKVKGDRSKSVLFEACKLAALLNEMSDTGKMWKMVGDVWVEILGYAASQCRGFDHAQQLEKGGELLTHVWLLMAHLGITEHFKIEEGHGRVKLAKLSDLVKERSEIFESVRDEVKKVMEELGEMQRILNNAEHQEQSNRVLTNSVVQFLGKVYSLGDAIESFALTETRLKKMGFVKKHIFVMANEFKLCREVPDALDCSENVRGLKSKMKGFSKEIQEWKGKIPSLAPAPLQDSHTMRLHEQTWQESDAYYARKREDTIFKKDVQKLLKQITSDSKPLQIISVFGEIGIGKSAHVKTIYNKQEVKNKFDKCRALLAVYKNWSVRDLILAILRQMTSMKGLEKLKDEVLRGRLHGFLKGQKYLIVINDITSLDLLEKLRGALPDVYNGSRVVITTPDEEAASFADAPSRYHFKPVDMDDGLKIFIKKVWGIKGYPFSDEIEDLKNKIAESCKGTPLRISLLAGLLSTRKAIYEDCLRVFEQLDFATKSPSFDILAFCYNDLPLHLKPCFLYLGLFRKGFEIPVRRLFRLWLAEGFVKPSEEGIILEDIVEGYLEELVNRNMVEITKKRSDESPKKCRMIVVLHDIFLPRAVEIGLFHLHQKSDAAEEPRIRVRRLVEYTNIKGYLASKAFSQNLQSYISFNGRKKDMPAKEVGIFLERTIGARGFGLLKVLDLEGVYQPKLPDNLGNLFHLRYLGLRWTFLDTLPASLGGLLYLETLDIKHTHITTLPSSIWNMKHLRHLCLNGSRLDISAKSRGPSQIQILWGLFVDEKNARNIGLTLSRMTNLRKLDLTRRSSSTVATTITTTGTSHSSSYEEIASRIQSLSSLQSLRLRSKDKMGRPSELIVKPFSNLKNLSQLYLLGHLRKPLPWYQIPPGLKVLTLSVSQLENDPMPTLSQLSSLMVLRLLASSYVGEEMHCPENGFPALRVLKLWKLEHLKIFTVHEGTMQKLHTLEIRCCEKLEELPVTLLQIEVLSSLILVDQKRRLVQIFQEPVRRQWNRWELRGLVLLSLALQISLIYSGNRRKYIAKKRIRAFIWCAYLLADWVATVALGLLVDRQGSSYNSGQISNTPYGDLRLMAFWAPFLILHLGGPDTITAYALADNELWLRHLLGLLVQTAAAVYITLLSWDDTLLSFLTIPMLLCGIIKYGERTWVLMSADRKNLQDSFLGARHTGVNYARFMEEFNLREAEGYYVTATQMEEGSSPPDYLKYVTGTTSSISNRDASILRTADYFFETLKFKRLLVDLVLSFHERDVSRSFFQRQDYATAFQVIEFELGFAYDVFYTKAPILYTPFGLFSRLFTSFTTLSVLVTFFVSVIGARSHKHVFLDVVITCILLIGSIFRESYAAISSLTSDWAIIWFSQHPSNIPMFCHSVMSLQSAQKEKRWSHSMYQYSLLDFCLTQKSSAFYKISKFIPLGKMLKNLWVKYWVSFRHPKHLKISPKLASFIFEHLLENSTDPELDLKILSTCPGAVALNTHKNYGNLKWAVEVEFDHSILIWHIATHLCYEREESKNSNCNEIKHEWVDHMLHSKQLADYMLYLLVKCPFMLPNGIGMVRFQDTCIQALAFFDEKRCASKLEAYRMLGQVSTKYFPGTLKVDDMSESVLFKTCNLAAKLNSMNDPEKMWKMVSDVWVELLGYAAGQCNGFDHAQQLHKGGELLTHKLSDLLKERSEIFENVRDEVKKVMEELGEMQRILNNAEHQDQNNKVFTDSIVFFLGKVYSVEDAIESFALRETLLRKRVKKFKNVCDRMASLPLAPFLYSLTTRLHAPSEEDTTFKIDVEKLLKQITSNSKPLQIISVFGEIGMGKAAKVKTIYNKLEVKKKFACRALLAFDTNWLFRDLILAILQQVTSSEVKADLKDEDLIGTLHGFLKGQNYLIVINDIKSIDLLEKLRGALPDAYNGSRVVITTPDETAASFADAASRYHYKPQDMEDELQMFIEKVWGLKGTPLSGEIMEDLKKKIAKICRGSTLRIALLAGLLSTRKVTYKDWSDIFEQHDVDILAFCYDDLPLHLKPCFHYLGLFRKGFEIPVRRLFQLWVAEGFVKPIQGIIPEDIVESYLEELAQRNMVEISKRTSSENPKKCRMTGFLHDIYRPRAVEIGLFHLHQKYRENSNAETRHRLGVRRVVECTNIKDYPTSKAFNQYLRSYISFNNRKKYMHADEVGTFLERIIGDRGFGLLKVLDLEDVDRPRLPENLGNLLHLRYLGLRGTFLKTLPSSLGGLLHLETLDIKHTQITTLPSSIWNMKHLRHLCLNGARLDIPVQLMIHKAPSQLQTLWGLFVDEKIARMIGSALIKMVNLQKLDLTIESSSTISTTTNITTNHSSSYKEIGLWIHSLSSLRSLRLRSKDHMGRPSELIIEPFLFLKNLSQLYLLGKLLRPLDWYQIPFGLKVLTLSVSQLDKDPMPTLSKLSNLINLRLLASSYVGEEMHCPENGFPALRVLKLWKLENLKILTLHEGTMQKLHTLEIRCCKELQGLPITLLQIQTFSNLILTNMPKSFVTEIKRRIMQHTEIVVNE</sequence>
<dbReference type="GO" id="GO:0051707">
    <property type="term" value="P:response to other organism"/>
    <property type="evidence" value="ECO:0007669"/>
    <property type="project" value="UniProtKB-ARBA"/>
</dbReference>
<feature type="transmembrane region" description="Helical" evidence="8">
    <location>
        <begin position="1727"/>
        <end position="1747"/>
    </location>
</feature>
<feature type="transmembrane region" description="Helical" evidence="8">
    <location>
        <begin position="1918"/>
        <end position="1941"/>
    </location>
</feature>
<keyword evidence="15" id="KW-1185">Reference proteome</keyword>
<dbReference type="SMART" id="SM00369">
    <property type="entry name" value="LRR_TYP"/>
    <property type="match status" value="4"/>
</dbReference>
<keyword evidence="6" id="KW-0067">ATP-binding</keyword>
<dbReference type="GO" id="GO:0005524">
    <property type="term" value="F:ATP binding"/>
    <property type="evidence" value="ECO:0007669"/>
    <property type="project" value="UniProtKB-KW"/>
</dbReference>
<feature type="transmembrane region" description="Helical" evidence="8">
    <location>
        <begin position="361"/>
        <end position="382"/>
    </location>
</feature>
<feature type="domain" description="Disease resistance R13L4/SHOC-2-like LRR" evidence="13">
    <location>
        <begin position="1287"/>
        <end position="1602"/>
    </location>
</feature>
<dbReference type="InterPro" id="IPR041118">
    <property type="entry name" value="Rx_N"/>
</dbReference>
<dbReference type="GO" id="GO:0006952">
    <property type="term" value="P:defense response"/>
    <property type="evidence" value="ECO:0007669"/>
    <property type="project" value="UniProtKB-KW"/>
</dbReference>
<dbReference type="Gramene" id="KVI05142">
    <property type="protein sequence ID" value="KVI05142"/>
    <property type="gene ID" value="Ccrd_016509"/>
</dbReference>
<dbReference type="Gene3D" id="1.10.10.10">
    <property type="entry name" value="Winged helix-like DNA-binding domain superfamily/Winged helix DNA-binding domain"/>
    <property type="match status" value="2"/>
</dbReference>
<dbReference type="InterPro" id="IPR003591">
    <property type="entry name" value="Leu-rich_rpt_typical-subtyp"/>
</dbReference>
<dbReference type="Pfam" id="PF13968">
    <property type="entry name" value="DUF4220"/>
    <property type="match status" value="2"/>
</dbReference>
<evidence type="ECO:0000259" key="11">
    <source>
        <dbReference type="Pfam" id="PF18052"/>
    </source>
</evidence>
<comment type="similarity">
    <text evidence="1">Belongs to the disease resistance NB-LRR family.</text>
</comment>
<feature type="domain" description="Disease resistance protein winged helix" evidence="12">
    <location>
        <begin position="1137"/>
        <end position="1208"/>
    </location>
</feature>
<dbReference type="Pfam" id="PF18052">
    <property type="entry name" value="Rx_N"/>
    <property type="match status" value="1"/>
</dbReference>
<feature type="transmembrane region" description="Helical" evidence="8">
    <location>
        <begin position="1656"/>
        <end position="1677"/>
    </location>
</feature>
<evidence type="ECO:0000256" key="4">
    <source>
        <dbReference type="ARBA" id="ARBA00022741"/>
    </source>
</evidence>
<protein>
    <submittedName>
        <fullName evidence="14">Disease resistance protein</fullName>
    </submittedName>
</protein>